<keyword evidence="4 9" id="KW-0732">Signal</keyword>
<dbReference type="PROSITE" id="PS51318">
    <property type="entry name" value="TAT"/>
    <property type="match status" value="1"/>
</dbReference>
<keyword evidence="6" id="KW-0106">Calcium</keyword>
<proteinExistence type="inferred from homology"/>
<keyword evidence="7" id="KW-1015">Disulfide bond</keyword>
<sequence length="497" mass="53287">MALLPGTAPPTPPIPPIPPTPRSAVTRRRVALGAVALAAAAALLPSPADADVDLDAGASLGAASGHCANLSRLRVPGAARQQTDCLDELTTAGTVASGHTDPADWAGLTPKGLTVPSGVPGVQVDGYFPDTSTTNTNHGWNHDAQFVVRLPDRWSGGLVVAGTPGNREQYANDRAIADWVLARGYAYAATDKGNTGLAFHRDGTRPGDAVAEWNARLTQLTRAARTVVTQRYHRPPTRTLATGMSNGGYLVRWQLENHPELYDGGVDWEGTLWRAEGPNLFTFLPSALRHYPAHAAGGPAAERARTELHRAGFPAGSEFLWPFHHQVYWDLTQRVYREEFDPAFDGAAEAGTPYCAPGSVPGCDADYDYPARPPEVGAAVERVALTGRIGKPLITIHGTLDVLLPIGRDSDVYARMVREAGRGQLFRYYRVEDGTHTDALVDSFPDRLRPLLPCHRSAVTALEAWLGSGHRPPASRTIARPADADPATLLDDCSLRD</sequence>
<evidence type="ECO:0000256" key="4">
    <source>
        <dbReference type="ARBA" id="ARBA00022729"/>
    </source>
</evidence>
<gene>
    <name evidence="10" type="ORF">ACKI1S_35900</name>
</gene>
<organism evidence="10 11">
    <name type="scientific">Streptomyces galilaeus</name>
    <dbReference type="NCBI Taxonomy" id="33899"/>
    <lineage>
        <taxon>Bacteria</taxon>
        <taxon>Bacillati</taxon>
        <taxon>Actinomycetota</taxon>
        <taxon>Actinomycetes</taxon>
        <taxon>Kitasatosporales</taxon>
        <taxon>Streptomycetaceae</taxon>
        <taxon>Streptomyces</taxon>
    </lineage>
</organism>
<accession>A0ABW9IST8</accession>
<evidence type="ECO:0000313" key="11">
    <source>
        <dbReference type="Proteomes" id="UP001631993"/>
    </source>
</evidence>
<keyword evidence="11" id="KW-1185">Reference proteome</keyword>
<evidence type="ECO:0000256" key="8">
    <source>
        <dbReference type="SAM" id="MobiDB-lite"/>
    </source>
</evidence>
<protein>
    <submittedName>
        <fullName evidence="10">3-hydroxybutyrate oligomer hydrolase family protein</fullName>
    </submittedName>
</protein>
<dbReference type="InterPro" id="IPR006311">
    <property type="entry name" value="TAT_signal"/>
</dbReference>
<keyword evidence="2" id="KW-0719">Serine esterase</keyword>
<dbReference type="Pfam" id="PF07519">
    <property type="entry name" value="Tannase"/>
    <property type="match status" value="1"/>
</dbReference>
<evidence type="ECO:0000256" key="1">
    <source>
        <dbReference type="ARBA" id="ARBA00006249"/>
    </source>
</evidence>
<evidence type="ECO:0000256" key="6">
    <source>
        <dbReference type="ARBA" id="ARBA00022837"/>
    </source>
</evidence>
<dbReference type="InterPro" id="IPR011118">
    <property type="entry name" value="Tannase/feruloyl_esterase"/>
</dbReference>
<reference evidence="10 11" key="1">
    <citation type="submission" date="2024-12" db="EMBL/GenBank/DDBJ databases">
        <title>Forecasting of Potato common scab and diversities of Pathogenic streptomyces spp. in china.</title>
        <authorList>
            <person name="Handique U."/>
            <person name="Wu J."/>
        </authorList>
    </citation>
    <scope>NUCLEOTIDE SEQUENCE [LARGE SCALE GENOMIC DNA]</scope>
    <source>
        <strain evidence="10 11">ZRIMU1585</strain>
    </source>
</reference>
<dbReference type="RefSeq" id="WP_369280190.1">
    <property type="nucleotide sequence ID" value="NZ_JBJVMW010000023.1"/>
</dbReference>
<evidence type="ECO:0000256" key="2">
    <source>
        <dbReference type="ARBA" id="ARBA00022487"/>
    </source>
</evidence>
<evidence type="ECO:0000256" key="7">
    <source>
        <dbReference type="ARBA" id="ARBA00023157"/>
    </source>
</evidence>
<keyword evidence="5 10" id="KW-0378">Hydrolase</keyword>
<feature type="region of interest" description="Disordered" evidence="8">
    <location>
        <begin position="1"/>
        <end position="23"/>
    </location>
</feature>
<feature type="signal peptide" evidence="9">
    <location>
        <begin position="1"/>
        <end position="50"/>
    </location>
</feature>
<evidence type="ECO:0000256" key="3">
    <source>
        <dbReference type="ARBA" id="ARBA00022723"/>
    </source>
</evidence>
<evidence type="ECO:0000313" key="10">
    <source>
        <dbReference type="EMBL" id="MFM9651526.1"/>
    </source>
</evidence>
<comment type="caution">
    <text evidence="10">The sequence shown here is derived from an EMBL/GenBank/DDBJ whole genome shotgun (WGS) entry which is preliminary data.</text>
</comment>
<comment type="similarity">
    <text evidence="1">Belongs to the tannase family.</text>
</comment>
<evidence type="ECO:0000256" key="9">
    <source>
        <dbReference type="SAM" id="SignalP"/>
    </source>
</evidence>
<dbReference type="Proteomes" id="UP001631993">
    <property type="component" value="Unassembled WGS sequence"/>
</dbReference>
<feature type="compositionally biased region" description="Pro residues" evidence="8">
    <location>
        <begin position="7"/>
        <end position="21"/>
    </location>
</feature>
<keyword evidence="3" id="KW-0479">Metal-binding</keyword>
<name>A0ABW9IST8_STRGJ</name>
<dbReference type="Pfam" id="PF10605">
    <property type="entry name" value="3HBOH"/>
    <property type="match status" value="1"/>
</dbReference>
<evidence type="ECO:0000256" key="5">
    <source>
        <dbReference type="ARBA" id="ARBA00022801"/>
    </source>
</evidence>
<dbReference type="EMBL" id="JBJVNE010000021">
    <property type="protein sequence ID" value="MFM9651526.1"/>
    <property type="molecule type" value="Genomic_DNA"/>
</dbReference>
<dbReference type="SUPFAM" id="SSF53474">
    <property type="entry name" value="alpha/beta-Hydrolases"/>
    <property type="match status" value="1"/>
</dbReference>
<dbReference type="InterPro" id="IPR016582">
    <property type="entry name" value="OHBut_olig_hydro_put"/>
</dbReference>
<dbReference type="InterPro" id="IPR029058">
    <property type="entry name" value="AB_hydrolase_fold"/>
</dbReference>
<dbReference type="Gene3D" id="3.40.50.1820">
    <property type="entry name" value="alpha/beta hydrolase"/>
    <property type="match status" value="1"/>
</dbReference>
<feature type="chain" id="PRO_5046993007" evidence="9">
    <location>
        <begin position="51"/>
        <end position="497"/>
    </location>
</feature>
<dbReference type="GO" id="GO:0016787">
    <property type="term" value="F:hydrolase activity"/>
    <property type="evidence" value="ECO:0007669"/>
    <property type="project" value="UniProtKB-KW"/>
</dbReference>